<accession>A0ABU1VMR1</accession>
<evidence type="ECO:0000313" key="3">
    <source>
        <dbReference type="Proteomes" id="UP001267878"/>
    </source>
</evidence>
<comment type="caution">
    <text evidence="2">The sequence shown here is derived from an EMBL/GenBank/DDBJ whole genome shotgun (WGS) entry which is preliminary data.</text>
</comment>
<feature type="signal peptide" evidence="1">
    <location>
        <begin position="1"/>
        <end position="22"/>
    </location>
</feature>
<feature type="chain" id="PRO_5045135031" evidence="1">
    <location>
        <begin position="23"/>
        <end position="113"/>
    </location>
</feature>
<dbReference type="RefSeq" id="WP_310052841.1">
    <property type="nucleotide sequence ID" value="NZ_JAVDVW010000001.1"/>
</dbReference>
<dbReference type="EMBL" id="JAVDVW010000001">
    <property type="protein sequence ID" value="MDR7098762.1"/>
    <property type="molecule type" value="Genomic_DNA"/>
</dbReference>
<keyword evidence="1" id="KW-0732">Signal</keyword>
<keyword evidence="3" id="KW-1185">Reference proteome</keyword>
<gene>
    <name evidence="2" type="ORF">J2X04_001109</name>
</gene>
<reference evidence="2 3" key="1">
    <citation type="submission" date="2023-07" db="EMBL/GenBank/DDBJ databases">
        <title>Sorghum-associated microbial communities from plants grown in Nebraska, USA.</title>
        <authorList>
            <person name="Schachtman D."/>
        </authorList>
    </citation>
    <scope>NUCLEOTIDE SEQUENCE [LARGE SCALE GENOMIC DNA]</scope>
    <source>
        <strain evidence="2 3">BE187</strain>
    </source>
</reference>
<evidence type="ECO:0000313" key="2">
    <source>
        <dbReference type="EMBL" id="MDR7098762.1"/>
    </source>
</evidence>
<organism evidence="2 3">
    <name type="scientific">Agrilutibacter niabensis</name>
    <dbReference type="NCBI Taxonomy" id="380628"/>
    <lineage>
        <taxon>Bacteria</taxon>
        <taxon>Pseudomonadati</taxon>
        <taxon>Pseudomonadota</taxon>
        <taxon>Gammaproteobacteria</taxon>
        <taxon>Lysobacterales</taxon>
        <taxon>Lysobacteraceae</taxon>
        <taxon>Agrilutibacter</taxon>
    </lineage>
</organism>
<evidence type="ECO:0000256" key="1">
    <source>
        <dbReference type="SAM" id="SignalP"/>
    </source>
</evidence>
<proteinExistence type="predicted"/>
<protein>
    <submittedName>
        <fullName evidence="2">Uncharacterized protein</fullName>
    </submittedName>
</protein>
<name>A0ABU1VMR1_9GAMM</name>
<dbReference type="Proteomes" id="UP001267878">
    <property type="component" value="Unassembled WGS sequence"/>
</dbReference>
<sequence>MNSKLRNSLSAFAASCATLAIALMVAVPAGNTPVQDVVSQDLSPASATRQRANEIDSLAKAVALSAEIAAASALALESNSGMDAQAKPRMPLQGSRHRRQTVVMPYFSFSPRG</sequence>